<evidence type="ECO:0000256" key="5">
    <source>
        <dbReference type="ARBA" id="ARBA00022695"/>
    </source>
</evidence>
<dbReference type="NCBIfam" id="TIGR00593">
    <property type="entry name" value="pola"/>
    <property type="match status" value="1"/>
</dbReference>
<evidence type="ECO:0000259" key="17">
    <source>
        <dbReference type="SMART" id="SM00474"/>
    </source>
</evidence>
<keyword evidence="10 16" id="KW-0269">Exonuclease</keyword>
<evidence type="ECO:0000256" key="8">
    <source>
        <dbReference type="ARBA" id="ARBA00022763"/>
    </source>
</evidence>
<dbReference type="Pfam" id="PF00476">
    <property type="entry name" value="DNA_pol_A"/>
    <property type="match status" value="1"/>
</dbReference>
<keyword evidence="12 16" id="KW-0238">DNA-binding</keyword>
<dbReference type="InterPro" id="IPR002562">
    <property type="entry name" value="3'-5'_exonuclease_dom"/>
</dbReference>
<dbReference type="PANTHER" id="PTHR10133:SF27">
    <property type="entry name" value="DNA POLYMERASE NU"/>
    <property type="match status" value="1"/>
</dbReference>
<feature type="domain" description="3'-5' exonuclease" evidence="17">
    <location>
        <begin position="361"/>
        <end position="546"/>
    </location>
</feature>
<keyword evidence="13 16" id="KW-0234">DNA repair</keyword>
<evidence type="ECO:0000256" key="4">
    <source>
        <dbReference type="ARBA" id="ARBA00022679"/>
    </source>
</evidence>
<dbReference type="Gene3D" id="3.40.50.1010">
    <property type="entry name" value="5'-nuclease"/>
    <property type="match status" value="1"/>
</dbReference>
<dbReference type="SMART" id="SM00475">
    <property type="entry name" value="53EXOc"/>
    <property type="match status" value="1"/>
</dbReference>
<evidence type="ECO:0000256" key="7">
    <source>
        <dbReference type="ARBA" id="ARBA00022722"/>
    </source>
</evidence>
<keyword evidence="9 16" id="KW-0378">Hydrolase</keyword>
<evidence type="ECO:0000259" key="19">
    <source>
        <dbReference type="SMART" id="SM00482"/>
    </source>
</evidence>
<evidence type="ECO:0000256" key="16">
    <source>
        <dbReference type="RuleBase" id="RU004460"/>
    </source>
</evidence>
<dbReference type="FunFam" id="1.10.150.20:FF:000002">
    <property type="entry name" value="DNA polymerase I"/>
    <property type="match status" value="1"/>
</dbReference>
<dbReference type="AlphaFoldDB" id="A0A5C1AQM2"/>
<evidence type="ECO:0000256" key="6">
    <source>
        <dbReference type="ARBA" id="ARBA00022705"/>
    </source>
</evidence>
<keyword evidence="5 16" id="KW-0548">Nucleotidyltransferase</keyword>
<keyword evidence="21" id="KW-1185">Reference proteome</keyword>
<dbReference type="Pfam" id="PF02739">
    <property type="entry name" value="5_3_exonuc_N"/>
    <property type="match status" value="1"/>
</dbReference>
<dbReference type="InterPro" id="IPR029060">
    <property type="entry name" value="PIN-like_dom_sf"/>
</dbReference>
<sequence length="963" mass="106328">MVRTAPPPSDCERVYLLDAHGLVFQMFHGIPSMTAPDGRPTNAVFGVTRAIMNLYEHGAQYLIAVFDHKDPTFREAIDTNYKAQRPPPPDDLLLQEPLIHEVLTAFRIPILFCPGFEADDAMATIAATAAERGCEVFLCTADKDCRQLLSDKVKILNLRKDEILDAAGLHAIWGVRPNQVIDFQSLVGDAVDNIPGVPGVGPKTATKWLQQYDTLDNLIAHADELGGPKVKEAFKAAIANGNLQKSKTLVTLRTDAPVEFDWENWKRREWDGPRLLELFQQFDFKGFANRVRATLTQGGQEKNAAILESIGEAKPTKAVKPAKAGKPPKVQAGATLFDQIESDGEVPVAPPKPPDNWKSDYRLVATEADFQTFLAELRKQKRFAIDLETTSLDPILAEIVGIAVSWKPEEGFYLAIRGPATDPKLDPAATLTALKPILEDPAVAKVNQNIKYDLLVFRSNGITLKGVAGDPMIAHYLLHAGERTHNLDDLTRTYFGHENISITELIGKGKKQISMADVPVTKACAYAAEDADAAIRLADVLEAELVEQKLKKLYDDVEIPLIDVLAEMEYHGVLIDVAMLAKISKEMDAQLRDTQDEIHALAGRPFNIASPKQLREILFDQMKLPVQKRTGTTNEPSTDQESLERLAALGYELPTKIIDHRQIAKLKGTYVDALPALVNPKTGRVHTSFNQTVASTGRLSSSDPNLQNIPMRTDQGRQIRQAFIPPPGWVLLTADYSQIELRLLAHFCGDEALRDAFAADRDVHTAVAAEIFKVPEAEVSGDQRRVAKTVNFGVLYGMSASGLAVRLKIPRQEAETFIDAYFARYAKVLAYQDNLLATARQTGRVSTVLGRWRTFDPSAIRPNSTYQQRNGAEREAINMEIQGSAADLMKLAMLALYRRGKAEKWQSKMLLSVHDELVFEVPPAELKAVAAAVREEMIGAMALTVPLRVDVSAGPNWLDGEDV</sequence>
<evidence type="ECO:0000256" key="15">
    <source>
        <dbReference type="NCBIfam" id="TIGR00593"/>
    </source>
</evidence>
<evidence type="ECO:0000256" key="9">
    <source>
        <dbReference type="ARBA" id="ARBA00022801"/>
    </source>
</evidence>
<proteinExistence type="inferred from homology"/>
<feature type="domain" description="5'-3' exonuclease" evidence="18">
    <location>
        <begin position="12"/>
        <end position="268"/>
    </location>
</feature>
<dbReference type="InterPro" id="IPR036397">
    <property type="entry name" value="RNaseH_sf"/>
</dbReference>
<keyword evidence="4 16" id="KW-0808">Transferase</keyword>
<dbReference type="Proteomes" id="UP000324974">
    <property type="component" value="Chromosome"/>
</dbReference>
<keyword evidence="8 16" id="KW-0227">DNA damage</keyword>
<feature type="domain" description="DNA-directed DNA polymerase family A palm" evidence="19">
    <location>
        <begin position="716"/>
        <end position="925"/>
    </location>
</feature>
<dbReference type="InterPro" id="IPR002298">
    <property type="entry name" value="DNA_polymerase_A"/>
</dbReference>
<dbReference type="GO" id="GO:0008409">
    <property type="term" value="F:5'-3' exonuclease activity"/>
    <property type="evidence" value="ECO:0007669"/>
    <property type="project" value="UniProtKB-UniRule"/>
</dbReference>
<dbReference type="InterPro" id="IPR043502">
    <property type="entry name" value="DNA/RNA_pol_sf"/>
</dbReference>
<keyword evidence="11 16" id="KW-0239">DNA-directed DNA polymerase</keyword>
<evidence type="ECO:0000256" key="1">
    <source>
        <dbReference type="ARBA" id="ARBA00007705"/>
    </source>
</evidence>
<dbReference type="SUPFAM" id="SSF88723">
    <property type="entry name" value="PIN domain-like"/>
    <property type="match status" value="1"/>
</dbReference>
<dbReference type="InterPro" id="IPR036279">
    <property type="entry name" value="5-3_exonuclease_C_sf"/>
</dbReference>
<dbReference type="InterPro" id="IPR020046">
    <property type="entry name" value="5-3_exonucl_a-hlix_arch_N"/>
</dbReference>
<dbReference type="InterPro" id="IPR002421">
    <property type="entry name" value="5-3_exonuclease"/>
</dbReference>
<evidence type="ECO:0000259" key="18">
    <source>
        <dbReference type="SMART" id="SM00475"/>
    </source>
</evidence>
<comment type="function">
    <text evidence="16">In addition to polymerase activity, this DNA polymerase exhibits 3'-5' and 5'-3' exonuclease activity.</text>
</comment>
<dbReference type="GO" id="GO:0003887">
    <property type="term" value="F:DNA-directed DNA polymerase activity"/>
    <property type="evidence" value="ECO:0007669"/>
    <property type="project" value="UniProtKB-UniRule"/>
</dbReference>
<dbReference type="FunFam" id="1.20.1060.10:FF:000001">
    <property type="entry name" value="DNA polymerase I"/>
    <property type="match status" value="1"/>
</dbReference>
<dbReference type="NCBIfam" id="NF004397">
    <property type="entry name" value="PRK05755.1"/>
    <property type="match status" value="1"/>
</dbReference>
<dbReference type="FunFam" id="1.10.150.20:FF:000003">
    <property type="entry name" value="DNA polymerase I"/>
    <property type="match status" value="1"/>
</dbReference>
<dbReference type="Pfam" id="PF01612">
    <property type="entry name" value="DNA_pol_A_exo1"/>
    <property type="match status" value="1"/>
</dbReference>
<dbReference type="SMART" id="SM00279">
    <property type="entry name" value="HhH2"/>
    <property type="match status" value="1"/>
</dbReference>
<accession>A0A5C1AQM2</accession>
<dbReference type="GO" id="GO:0006302">
    <property type="term" value="P:double-strand break repair"/>
    <property type="evidence" value="ECO:0007669"/>
    <property type="project" value="TreeGrafter"/>
</dbReference>
<dbReference type="Gene3D" id="3.30.420.10">
    <property type="entry name" value="Ribonuclease H-like superfamily/Ribonuclease H"/>
    <property type="match status" value="1"/>
</dbReference>
<dbReference type="RefSeq" id="WP_149114635.1">
    <property type="nucleotide sequence ID" value="NZ_CP042425.1"/>
</dbReference>
<dbReference type="PANTHER" id="PTHR10133">
    <property type="entry name" value="DNA POLYMERASE I"/>
    <property type="match status" value="1"/>
</dbReference>
<reference evidence="21" key="1">
    <citation type="submission" date="2019-08" db="EMBL/GenBank/DDBJ databases">
        <title>Limnoglobus roseus gen. nov., sp. nov., a novel freshwater planctomycete with a giant genome from the family Gemmataceae.</title>
        <authorList>
            <person name="Kulichevskaya I.S."/>
            <person name="Naumoff D.G."/>
            <person name="Miroshnikov K."/>
            <person name="Ivanova A."/>
            <person name="Philippov D.A."/>
            <person name="Hakobyan A."/>
            <person name="Rijpstra I.C."/>
            <person name="Sinninghe Damste J.S."/>
            <person name="Liesack W."/>
            <person name="Dedysh S.N."/>
        </authorList>
    </citation>
    <scope>NUCLEOTIDE SEQUENCE [LARGE SCALE GENOMIC DNA]</scope>
    <source>
        <strain evidence="21">PX52</strain>
    </source>
</reference>
<dbReference type="InterPro" id="IPR020045">
    <property type="entry name" value="DNA_polI_H3TH"/>
</dbReference>
<dbReference type="GO" id="GO:0003677">
    <property type="term" value="F:DNA binding"/>
    <property type="evidence" value="ECO:0007669"/>
    <property type="project" value="UniProtKB-UniRule"/>
</dbReference>
<protein>
    <recommendedName>
        <fullName evidence="3 15">DNA polymerase I</fullName>
        <ecNumber evidence="2 15">2.7.7.7</ecNumber>
    </recommendedName>
</protein>
<keyword evidence="6 16" id="KW-0235">DNA replication</keyword>
<dbReference type="Gene3D" id="1.10.150.20">
    <property type="entry name" value="5' to 3' exonuclease, C-terminal subdomain"/>
    <property type="match status" value="2"/>
</dbReference>
<dbReference type="SUPFAM" id="SSF47807">
    <property type="entry name" value="5' to 3' exonuclease, C-terminal subdomain"/>
    <property type="match status" value="1"/>
</dbReference>
<dbReference type="CDD" id="cd06139">
    <property type="entry name" value="DNA_polA_I_Ecoli_like_exo"/>
    <property type="match status" value="1"/>
</dbReference>
<evidence type="ECO:0000256" key="14">
    <source>
        <dbReference type="ARBA" id="ARBA00049244"/>
    </source>
</evidence>
<evidence type="ECO:0000313" key="20">
    <source>
        <dbReference type="EMBL" id="QEL20326.1"/>
    </source>
</evidence>
<dbReference type="KEGG" id="lrs:PX52LOC_07419"/>
<dbReference type="Pfam" id="PF01367">
    <property type="entry name" value="5_3_exonuc"/>
    <property type="match status" value="1"/>
</dbReference>
<comment type="catalytic activity">
    <reaction evidence="14 16">
        <text>DNA(n) + a 2'-deoxyribonucleoside 5'-triphosphate = DNA(n+1) + diphosphate</text>
        <dbReference type="Rhea" id="RHEA:22508"/>
        <dbReference type="Rhea" id="RHEA-COMP:17339"/>
        <dbReference type="Rhea" id="RHEA-COMP:17340"/>
        <dbReference type="ChEBI" id="CHEBI:33019"/>
        <dbReference type="ChEBI" id="CHEBI:61560"/>
        <dbReference type="ChEBI" id="CHEBI:173112"/>
        <dbReference type="EC" id="2.7.7.7"/>
    </reaction>
</comment>
<dbReference type="Gene3D" id="3.30.70.370">
    <property type="match status" value="1"/>
</dbReference>
<dbReference type="SUPFAM" id="SSF56672">
    <property type="entry name" value="DNA/RNA polymerases"/>
    <property type="match status" value="1"/>
</dbReference>
<dbReference type="InterPro" id="IPR019760">
    <property type="entry name" value="DNA-dir_DNA_pol_A_CS"/>
</dbReference>
<dbReference type="CDD" id="cd09898">
    <property type="entry name" value="H3TH_53EXO"/>
    <property type="match status" value="1"/>
</dbReference>
<dbReference type="InterPro" id="IPR008918">
    <property type="entry name" value="HhH2"/>
</dbReference>
<dbReference type="SUPFAM" id="SSF53098">
    <property type="entry name" value="Ribonuclease H-like"/>
    <property type="match status" value="1"/>
</dbReference>
<name>A0A5C1AQM2_9BACT</name>
<evidence type="ECO:0000256" key="3">
    <source>
        <dbReference type="ARBA" id="ARBA00020311"/>
    </source>
</evidence>
<organism evidence="20 21">
    <name type="scientific">Limnoglobus roseus</name>
    <dbReference type="NCBI Taxonomy" id="2598579"/>
    <lineage>
        <taxon>Bacteria</taxon>
        <taxon>Pseudomonadati</taxon>
        <taxon>Planctomycetota</taxon>
        <taxon>Planctomycetia</taxon>
        <taxon>Gemmatales</taxon>
        <taxon>Gemmataceae</taxon>
        <taxon>Limnoglobus</taxon>
    </lineage>
</organism>
<evidence type="ECO:0000256" key="11">
    <source>
        <dbReference type="ARBA" id="ARBA00022932"/>
    </source>
</evidence>
<dbReference type="GO" id="GO:0008408">
    <property type="term" value="F:3'-5' exonuclease activity"/>
    <property type="evidence" value="ECO:0007669"/>
    <property type="project" value="UniProtKB-UniRule"/>
</dbReference>
<dbReference type="SMART" id="SM00474">
    <property type="entry name" value="35EXOc"/>
    <property type="match status" value="1"/>
</dbReference>
<dbReference type="GO" id="GO:0006261">
    <property type="term" value="P:DNA-templated DNA replication"/>
    <property type="evidence" value="ECO:0007669"/>
    <property type="project" value="UniProtKB-UniRule"/>
</dbReference>
<dbReference type="CDD" id="cd09859">
    <property type="entry name" value="PIN_53EXO"/>
    <property type="match status" value="1"/>
</dbReference>
<gene>
    <name evidence="16" type="primary">polA</name>
    <name evidence="20" type="ORF">PX52LOC_07419</name>
</gene>
<evidence type="ECO:0000256" key="2">
    <source>
        <dbReference type="ARBA" id="ARBA00012417"/>
    </source>
</evidence>
<dbReference type="Gene3D" id="1.20.1060.10">
    <property type="entry name" value="Taq DNA Polymerase, Chain T, domain 4"/>
    <property type="match status" value="1"/>
</dbReference>
<dbReference type="PRINTS" id="PR00868">
    <property type="entry name" value="DNAPOLI"/>
</dbReference>
<evidence type="ECO:0000313" key="21">
    <source>
        <dbReference type="Proteomes" id="UP000324974"/>
    </source>
</evidence>
<evidence type="ECO:0000256" key="12">
    <source>
        <dbReference type="ARBA" id="ARBA00023125"/>
    </source>
</evidence>
<comment type="similarity">
    <text evidence="1 16">Belongs to the DNA polymerase type-A family.</text>
</comment>
<evidence type="ECO:0000256" key="10">
    <source>
        <dbReference type="ARBA" id="ARBA00022839"/>
    </source>
</evidence>
<dbReference type="SMART" id="SM00482">
    <property type="entry name" value="POLAc"/>
    <property type="match status" value="1"/>
</dbReference>
<dbReference type="EMBL" id="CP042425">
    <property type="protein sequence ID" value="QEL20326.1"/>
    <property type="molecule type" value="Genomic_DNA"/>
</dbReference>
<dbReference type="PROSITE" id="PS00447">
    <property type="entry name" value="DNA_POLYMERASE_A"/>
    <property type="match status" value="1"/>
</dbReference>
<dbReference type="CDD" id="cd08637">
    <property type="entry name" value="DNA_pol_A_pol_I_C"/>
    <property type="match status" value="1"/>
</dbReference>
<dbReference type="InterPro" id="IPR018320">
    <property type="entry name" value="DNA_polymerase_1"/>
</dbReference>
<dbReference type="EC" id="2.7.7.7" evidence="2 15"/>
<dbReference type="OrthoDB" id="9806424at2"/>
<keyword evidence="7" id="KW-0540">Nuclease</keyword>
<dbReference type="InterPro" id="IPR001098">
    <property type="entry name" value="DNA-dir_DNA_pol_A_palm_dom"/>
</dbReference>
<dbReference type="InterPro" id="IPR012337">
    <property type="entry name" value="RNaseH-like_sf"/>
</dbReference>
<evidence type="ECO:0000256" key="13">
    <source>
        <dbReference type="ARBA" id="ARBA00023204"/>
    </source>
</evidence>